<evidence type="ECO:0000256" key="2">
    <source>
        <dbReference type="RuleBase" id="RU361156"/>
    </source>
</evidence>
<accession>A0AAP0P7I8</accession>
<keyword evidence="2" id="KW-0645">Protease</keyword>
<keyword evidence="3" id="KW-0472">Membrane</keyword>
<comment type="similarity">
    <text evidence="1 2">Belongs to the peptidase S10 family.</text>
</comment>
<dbReference type="AlphaFoldDB" id="A0AAP0P7I8"/>
<comment type="caution">
    <text evidence="4">The sequence shown here is derived from an EMBL/GenBank/DDBJ whole genome shotgun (WGS) entry which is preliminary data.</text>
</comment>
<dbReference type="PANTHER" id="PTHR11802:SF25">
    <property type="entry name" value="SERINE CARBOXYPEPTIDASE 24"/>
    <property type="match status" value="1"/>
</dbReference>
<dbReference type="Gene3D" id="3.40.50.1820">
    <property type="entry name" value="alpha/beta hydrolase"/>
    <property type="match status" value="1"/>
</dbReference>
<dbReference type="PANTHER" id="PTHR11802">
    <property type="entry name" value="SERINE PROTEASE FAMILY S10 SERINE CARBOXYPEPTIDASE"/>
    <property type="match status" value="1"/>
</dbReference>
<name>A0AAP0P7I8_9MAGN</name>
<dbReference type="Pfam" id="PF00450">
    <property type="entry name" value="Peptidase_S10"/>
    <property type="match status" value="1"/>
</dbReference>
<dbReference type="GO" id="GO:0004185">
    <property type="term" value="F:serine-type carboxypeptidase activity"/>
    <property type="evidence" value="ECO:0007669"/>
    <property type="project" value="UniProtKB-UniRule"/>
</dbReference>
<protein>
    <recommendedName>
        <fullName evidence="2">Carboxypeptidase</fullName>
        <ecNumber evidence="2">3.4.16.-</ecNumber>
    </recommendedName>
</protein>
<evidence type="ECO:0000256" key="3">
    <source>
        <dbReference type="SAM" id="Phobius"/>
    </source>
</evidence>
<dbReference type="InterPro" id="IPR001563">
    <property type="entry name" value="Peptidase_S10"/>
</dbReference>
<dbReference type="InterPro" id="IPR018202">
    <property type="entry name" value="Ser_caboxypep_ser_AS"/>
</dbReference>
<dbReference type="GO" id="GO:0006508">
    <property type="term" value="P:proteolysis"/>
    <property type="evidence" value="ECO:0007669"/>
    <property type="project" value="UniProtKB-KW"/>
</dbReference>
<evidence type="ECO:0000313" key="5">
    <source>
        <dbReference type="Proteomes" id="UP001417504"/>
    </source>
</evidence>
<gene>
    <name evidence="4" type="ORF">Sjap_010848</name>
</gene>
<keyword evidence="2" id="KW-0378">Hydrolase</keyword>
<dbReference type="GO" id="GO:0009742">
    <property type="term" value="P:brassinosteroid mediated signaling pathway"/>
    <property type="evidence" value="ECO:0007669"/>
    <property type="project" value="TreeGrafter"/>
</dbReference>
<dbReference type="EC" id="3.4.16.-" evidence="2"/>
<sequence length="214" mass="24064">MESHFYVPPLSHYCYKLCFNLQLILMVTTLIICGSCSIIASPSSLEQERDRIAALPGQPRVAFSQFSGYITVNERHGRALFYWLTEAVTQPEKRPLVLWLNGGPGCSSVAYGASEEIGPFRINQTGPSLFLNKYSWNREANLLFLESPAGVGFSYTNTSSDLKDTGDKRTAQDALVFMNRWMSRFPQYRYRDFYISGESYGGMALCTSIGKTNL</sequence>
<proteinExistence type="inferred from homology"/>
<dbReference type="InterPro" id="IPR029058">
    <property type="entry name" value="AB_hydrolase_fold"/>
</dbReference>
<keyword evidence="5" id="KW-1185">Reference proteome</keyword>
<organism evidence="4 5">
    <name type="scientific">Stephania japonica</name>
    <dbReference type="NCBI Taxonomy" id="461633"/>
    <lineage>
        <taxon>Eukaryota</taxon>
        <taxon>Viridiplantae</taxon>
        <taxon>Streptophyta</taxon>
        <taxon>Embryophyta</taxon>
        <taxon>Tracheophyta</taxon>
        <taxon>Spermatophyta</taxon>
        <taxon>Magnoliopsida</taxon>
        <taxon>Ranunculales</taxon>
        <taxon>Menispermaceae</taxon>
        <taxon>Menispermoideae</taxon>
        <taxon>Cissampelideae</taxon>
        <taxon>Stephania</taxon>
    </lineage>
</organism>
<dbReference type="Proteomes" id="UP001417504">
    <property type="component" value="Unassembled WGS sequence"/>
</dbReference>
<keyword evidence="2" id="KW-0121">Carboxypeptidase</keyword>
<dbReference type="PRINTS" id="PR00724">
    <property type="entry name" value="CRBOXYPTASEC"/>
</dbReference>
<dbReference type="SUPFAM" id="SSF53474">
    <property type="entry name" value="alpha/beta-Hydrolases"/>
    <property type="match status" value="1"/>
</dbReference>
<keyword evidence="3" id="KW-1133">Transmembrane helix</keyword>
<dbReference type="EMBL" id="JBBNAE010000004">
    <property type="protein sequence ID" value="KAK9130361.1"/>
    <property type="molecule type" value="Genomic_DNA"/>
</dbReference>
<reference evidence="4 5" key="1">
    <citation type="submission" date="2024-01" db="EMBL/GenBank/DDBJ databases">
        <title>Genome assemblies of Stephania.</title>
        <authorList>
            <person name="Yang L."/>
        </authorList>
    </citation>
    <scope>NUCLEOTIDE SEQUENCE [LARGE SCALE GENOMIC DNA]</scope>
    <source>
        <strain evidence="4">QJT</strain>
        <tissue evidence="4">Leaf</tissue>
    </source>
</reference>
<evidence type="ECO:0000313" key="4">
    <source>
        <dbReference type="EMBL" id="KAK9130361.1"/>
    </source>
</evidence>
<keyword evidence="3" id="KW-0812">Transmembrane</keyword>
<dbReference type="GO" id="GO:0005773">
    <property type="term" value="C:vacuole"/>
    <property type="evidence" value="ECO:0007669"/>
    <property type="project" value="TreeGrafter"/>
</dbReference>
<feature type="transmembrane region" description="Helical" evidence="3">
    <location>
        <begin position="20"/>
        <end position="41"/>
    </location>
</feature>
<dbReference type="PROSITE" id="PS00131">
    <property type="entry name" value="CARBOXYPEPT_SER_SER"/>
    <property type="match status" value="1"/>
</dbReference>
<evidence type="ECO:0000256" key="1">
    <source>
        <dbReference type="ARBA" id="ARBA00009431"/>
    </source>
</evidence>